<sequence length="146" mass="16024">MFRILGIIQGITAYWCPEIFNLRENVAELWNLFETAGIHVDVWTLQNLGEDMDVFHNPTISSTLLGVSAYQKASGRSAERKPLAAANRQAKPAPAKAAPAKRPAVSRQSTKEKKISVLKSLQTQSNSGMVKMRDVASALDDLLKTS</sequence>
<dbReference type="AlphaFoldDB" id="A0A2T6CFR0"/>
<organism evidence="2 3">
    <name type="scientific">Sulfitobacter mediterraneus</name>
    <dbReference type="NCBI Taxonomy" id="83219"/>
    <lineage>
        <taxon>Bacteria</taxon>
        <taxon>Pseudomonadati</taxon>
        <taxon>Pseudomonadota</taxon>
        <taxon>Alphaproteobacteria</taxon>
        <taxon>Rhodobacterales</taxon>
        <taxon>Roseobacteraceae</taxon>
        <taxon>Sulfitobacter</taxon>
    </lineage>
</organism>
<dbReference type="EMBL" id="QBKU01000004">
    <property type="protein sequence ID" value="PTX74339.1"/>
    <property type="molecule type" value="Genomic_DNA"/>
</dbReference>
<evidence type="ECO:0000313" key="3">
    <source>
        <dbReference type="Proteomes" id="UP000244092"/>
    </source>
</evidence>
<protein>
    <submittedName>
        <fullName evidence="2">Uncharacterized protein</fullName>
    </submittedName>
</protein>
<feature type="region of interest" description="Disordered" evidence="1">
    <location>
        <begin position="76"/>
        <end position="117"/>
    </location>
</feature>
<dbReference type="Proteomes" id="UP000244092">
    <property type="component" value="Unassembled WGS sequence"/>
</dbReference>
<name>A0A2T6CFR0_9RHOB</name>
<evidence type="ECO:0000256" key="1">
    <source>
        <dbReference type="SAM" id="MobiDB-lite"/>
    </source>
</evidence>
<feature type="compositionally biased region" description="Low complexity" evidence="1">
    <location>
        <begin position="84"/>
        <end position="103"/>
    </location>
</feature>
<proteinExistence type="predicted"/>
<comment type="caution">
    <text evidence="2">The sequence shown here is derived from an EMBL/GenBank/DDBJ whole genome shotgun (WGS) entry which is preliminary data.</text>
</comment>
<accession>A0A2T6CFR0</accession>
<evidence type="ECO:0000313" key="2">
    <source>
        <dbReference type="EMBL" id="PTX74339.1"/>
    </source>
</evidence>
<gene>
    <name evidence="2" type="ORF">C8N31_104220</name>
</gene>
<reference evidence="2 3" key="1">
    <citation type="submission" date="2018-04" db="EMBL/GenBank/DDBJ databases">
        <title>Genomic Encyclopedia of Archaeal and Bacterial Type Strains, Phase II (KMG-II): from individual species to whole genera.</title>
        <authorList>
            <person name="Goeker M."/>
        </authorList>
    </citation>
    <scope>NUCLEOTIDE SEQUENCE [LARGE SCALE GENOMIC DNA]</scope>
    <source>
        <strain evidence="2 3">DSM 12244</strain>
    </source>
</reference>